<evidence type="ECO:0000256" key="4">
    <source>
        <dbReference type="ARBA" id="ARBA00022475"/>
    </source>
</evidence>
<name>A0ABR7RP17_9PROT</name>
<feature type="transmembrane region" description="Helical" evidence="8">
    <location>
        <begin position="44"/>
        <end position="62"/>
    </location>
</feature>
<dbReference type="PANTHER" id="PTHR42929">
    <property type="entry name" value="INNER MEMBRANE ABC TRANSPORTER PERMEASE PROTEIN YDCU-RELATED-RELATED"/>
    <property type="match status" value="1"/>
</dbReference>
<dbReference type="InterPro" id="IPR000515">
    <property type="entry name" value="MetI-like"/>
</dbReference>
<dbReference type="CDD" id="cd06261">
    <property type="entry name" value="TM_PBP2"/>
    <property type="match status" value="1"/>
</dbReference>
<evidence type="ECO:0000259" key="9">
    <source>
        <dbReference type="PROSITE" id="PS50928"/>
    </source>
</evidence>
<evidence type="ECO:0000256" key="3">
    <source>
        <dbReference type="ARBA" id="ARBA00022448"/>
    </source>
</evidence>
<dbReference type="EMBL" id="JACTVA010000025">
    <property type="protein sequence ID" value="MBC9208046.1"/>
    <property type="molecule type" value="Genomic_DNA"/>
</dbReference>
<dbReference type="SUPFAM" id="SSF161098">
    <property type="entry name" value="MetI-like"/>
    <property type="match status" value="1"/>
</dbReference>
<evidence type="ECO:0000313" key="10">
    <source>
        <dbReference type="EMBL" id="MBC9208046.1"/>
    </source>
</evidence>
<evidence type="ECO:0000256" key="1">
    <source>
        <dbReference type="ARBA" id="ARBA00004651"/>
    </source>
</evidence>
<organism evidence="10 11">
    <name type="scientific">Teichococcus aerophilus</name>
    <dbReference type="NCBI Taxonomy" id="1224513"/>
    <lineage>
        <taxon>Bacteria</taxon>
        <taxon>Pseudomonadati</taxon>
        <taxon>Pseudomonadota</taxon>
        <taxon>Alphaproteobacteria</taxon>
        <taxon>Acetobacterales</taxon>
        <taxon>Roseomonadaceae</taxon>
        <taxon>Roseomonas</taxon>
    </lineage>
</organism>
<feature type="transmembrane region" description="Helical" evidence="8">
    <location>
        <begin position="98"/>
        <end position="116"/>
    </location>
</feature>
<keyword evidence="6 8" id="KW-1133">Transmembrane helix</keyword>
<dbReference type="Proteomes" id="UP000626026">
    <property type="component" value="Unassembled WGS sequence"/>
</dbReference>
<protein>
    <submittedName>
        <fullName evidence="10">ABC transporter permease</fullName>
    </submittedName>
</protein>
<keyword evidence="4" id="KW-1003">Cell membrane</keyword>
<feature type="domain" description="ABC transmembrane type-1" evidence="9">
    <location>
        <begin position="92"/>
        <end position="297"/>
    </location>
</feature>
<dbReference type="PROSITE" id="PS50928">
    <property type="entry name" value="ABC_TM1"/>
    <property type="match status" value="1"/>
</dbReference>
<evidence type="ECO:0000256" key="6">
    <source>
        <dbReference type="ARBA" id="ARBA00022989"/>
    </source>
</evidence>
<gene>
    <name evidence="10" type="ORF">IBL26_14465</name>
</gene>
<feature type="transmembrane region" description="Helical" evidence="8">
    <location>
        <begin position="233"/>
        <end position="255"/>
    </location>
</feature>
<proteinExistence type="inferred from homology"/>
<dbReference type="Gene3D" id="1.10.3720.10">
    <property type="entry name" value="MetI-like"/>
    <property type="match status" value="1"/>
</dbReference>
<comment type="similarity">
    <text evidence="2">Belongs to the binding-protein-dependent transport system permease family. CysTW subfamily.</text>
</comment>
<dbReference type="Pfam" id="PF00528">
    <property type="entry name" value="BPD_transp_1"/>
    <property type="match status" value="1"/>
</dbReference>
<comment type="subcellular location">
    <subcellularLocation>
        <location evidence="1 8">Cell membrane</location>
        <topology evidence="1 8">Multi-pass membrane protein</topology>
    </subcellularLocation>
</comment>
<keyword evidence="3 8" id="KW-0813">Transport</keyword>
<feature type="transmembrane region" description="Helical" evidence="8">
    <location>
        <begin position="128"/>
        <end position="148"/>
    </location>
</feature>
<evidence type="ECO:0000256" key="2">
    <source>
        <dbReference type="ARBA" id="ARBA00007069"/>
    </source>
</evidence>
<evidence type="ECO:0000256" key="5">
    <source>
        <dbReference type="ARBA" id="ARBA00022692"/>
    </source>
</evidence>
<keyword evidence="5 8" id="KW-0812">Transmembrane</keyword>
<keyword evidence="11" id="KW-1185">Reference proteome</keyword>
<evidence type="ECO:0000256" key="7">
    <source>
        <dbReference type="ARBA" id="ARBA00023136"/>
    </source>
</evidence>
<keyword evidence="7 8" id="KW-0472">Membrane</keyword>
<reference evidence="10 11" key="1">
    <citation type="journal article" date="2013" name="Int. J. Syst. Evol. Microbiol.">
        <title>Roseomonas aerophila sp. nov., isolated from air.</title>
        <authorList>
            <person name="Kim S.J."/>
            <person name="Weon H.Y."/>
            <person name="Ahn J.H."/>
            <person name="Hong S.B."/>
            <person name="Seok S.J."/>
            <person name="Whang K.S."/>
            <person name="Kwon S.W."/>
        </authorList>
    </citation>
    <scope>NUCLEOTIDE SEQUENCE [LARGE SCALE GENOMIC DNA]</scope>
    <source>
        <strain evidence="10 11">NBRC 108923</strain>
    </source>
</reference>
<dbReference type="PANTHER" id="PTHR42929:SF5">
    <property type="entry name" value="ABC TRANSPORTER PERMEASE PROTEIN"/>
    <property type="match status" value="1"/>
</dbReference>
<evidence type="ECO:0000313" key="11">
    <source>
        <dbReference type="Proteomes" id="UP000626026"/>
    </source>
</evidence>
<comment type="caution">
    <text evidence="10">The sequence shown here is derived from an EMBL/GenBank/DDBJ whole genome shotgun (WGS) entry which is preliminary data.</text>
</comment>
<feature type="transmembrane region" description="Helical" evidence="8">
    <location>
        <begin position="178"/>
        <end position="200"/>
    </location>
</feature>
<feature type="transmembrane region" description="Helical" evidence="8">
    <location>
        <begin position="279"/>
        <end position="301"/>
    </location>
</feature>
<evidence type="ECO:0000256" key="8">
    <source>
        <dbReference type="RuleBase" id="RU363032"/>
    </source>
</evidence>
<sequence length="311" mass="33443">MKNGDCRSRLSSPVRDPAGMSVALSGAMPAAGRRSRPWRLPPSLLALPLLAFLLIFYAYPLASMLLRSVYDQGWTFSGFGALAGDAVFWRVLGTTAQVAFVVTLACLLLGYPVAYVMSRVRSGTANLLMVLVLIPFWTSILVRTYAWMALLGRRGIVNNALIAMGVVDQPLQLMNTRFAVYLAMVHVLLPFMILPLYAVLRGLDWRLVQAAEGLGAGPLGAFRQVVLPLSLPGIAAGCVLVFTLALGFYITPVLVGSGSDVMLSMLIGDLVNRLDWPRASAMAVVLLAMVLGVFALLARLVPLGRVLQGGR</sequence>
<accession>A0ABR7RP17</accession>
<dbReference type="InterPro" id="IPR035906">
    <property type="entry name" value="MetI-like_sf"/>
</dbReference>